<dbReference type="Gene3D" id="3.20.20.450">
    <property type="entry name" value="EAL domain"/>
    <property type="match status" value="1"/>
</dbReference>
<dbReference type="SMART" id="SM00052">
    <property type="entry name" value="EAL"/>
    <property type="match status" value="1"/>
</dbReference>
<dbReference type="OrthoDB" id="9787514at2"/>
<evidence type="ECO:0000313" key="5">
    <source>
        <dbReference type="Proteomes" id="UP000243924"/>
    </source>
</evidence>
<dbReference type="Proteomes" id="UP000243924">
    <property type="component" value="Chromosome I"/>
</dbReference>
<dbReference type="InterPro" id="IPR035919">
    <property type="entry name" value="EAL_sf"/>
</dbReference>
<protein>
    <submittedName>
        <fullName evidence="4">Diguanylate cyclase/phosphodiesterase</fullName>
    </submittedName>
</protein>
<feature type="domain" description="GGDEF" evidence="3">
    <location>
        <begin position="841"/>
        <end position="974"/>
    </location>
</feature>
<dbReference type="SUPFAM" id="SSF141371">
    <property type="entry name" value="PilZ domain-like"/>
    <property type="match status" value="1"/>
</dbReference>
<dbReference type="NCBIfam" id="TIGR00254">
    <property type="entry name" value="GGDEF"/>
    <property type="match status" value="1"/>
</dbReference>
<dbReference type="CDD" id="cd01948">
    <property type="entry name" value="EAL"/>
    <property type="match status" value="1"/>
</dbReference>
<dbReference type="CDD" id="cd01949">
    <property type="entry name" value="GGDEF"/>
    <property type="match status" value="1"/>
</dbReference>
<evidence type="ECO:0000259" key="2">
    <source>
        <dbReference type="PROSITE" id="PS50883"/>
    </source>
</evidence>
<dbReference type="GO" id="GO:0071111">
    <property type="term" value="F:cyclic-guanylate-specific phosphodiesterase activity"/>
    <property type="evidence" value="ECO:0007669"/>
    <property type="project" value="InterPro"/>
</dbReference>
<organism evidence="4 5">
    <name type="scientific">Halopseudomonas salegens</name>
    <dbReference type="NCBI Taxonomy" id="1434072"/>
    <lineage>
        <taxon>Bacteria</taxon>
        <taxon>Pseudomonadati</taxon>
        <taxon>Pseudomonadota</taxon>
        <taxon>Gammaproteobacteria</taxon>
        <taxon>Pseudomonadales</taxon>
        <taxon>Pseudomonadaceae</taxon>
        <taxon>Halopseudomonas</taxon>
    </lineage>
</organism>
<gene>
    <name evidence="4" type="ORF">SAMN05216210_2638</name>
</gene>
<dbReference type="Pfam" id="PF00990">
    <property type="entry name" value="GGDEF"/>
    <property type="match status" value="1"/>
</dbReference>
<dbReference type="InterPro" id="IPR029787">
    <property type="entry name" value="Nucleotide_cyclase"/>
</dbReference>
<proteinExistence type="predicted"/>
<dbReference type="EMBL" id="LT629787">
    <property type="protein sequence ID" value="SDU24579.1"/>
    <property type="molecule type" value="Genomic_DNA"/>
</dbReference>
<dbReference type="STRING" id="1434072.SAMN05216210_2638"/>
<dbReference type="SUPFAM" id="SSF141868">
    <property type="entry name" value="EAL domain-like"/>
    <property type="match status" value="1"/>
</dbReference>
<dbReference type="SUPFAM" id="SSF55073">
    <property type="entry name" value="Nucleotide cyclase"/>
    <property type="match status" value="1"/>
</dbReference>
<dbReference type="RefSeq" id="WP_092387611.1">
    <property type="nucleotide sequence ID" value="NZ_LT629787.1"/>
</dbReference>
<feature type="compositionally biased region" description="Polar residues" evidence="1">
    <location>
        <begin position="341"/>
        <end position="361"/>
    </location>
</feature>
<feature type="region of interest" description="Disordered" evidence="1">
    <location>
        <begin position="341"/>
        <end position="374"/>
    </location>
</feature>
<name>A0A1H2GYI3_9GAMM</name>
<dbReference type="Pfam" id="PF00563">
    <property type="entry name" value="EAL"/>
    <property type="match status" value="1"/>
</dbReference>
<dbReference type="InterPro" id="IPR050706">
    <property type="entry name" value="Cyclic-di-GMP_PDE-like"/>
</dbReference>
<feature type="domain" description="EAL" evidence="2">
    <location>
        <begin position="985"/>
        <end position="1240"/>
    </location>
</feature>
<sequence>MDKRQHHRQLANLEALLKNDQDFKSAGCIKDYSSGGVLLELTAPLSPAQQSTLATARELQLLFFAAQGPQAMPVVIAHQSSQFLGLRFTRATRSQLACLATAAQELAQSTAPAPAQGSAAAPISAALANAIVTLKKFMDDHLSHFFELTDNALLTVAEQQKTQVEQQRLFDAMLQLRTRQYSICQQVLHTLSHALDQPAALAIISAQPGSTSKKPGLSLVGKEAFEDWLLVRVAISRAELLWREDLIALQVRLDDTCALRHGMHCPNPFAPSAICHALHAALTPLQLPHSALRIIYECLQAHLLSRLHPLYQQLNQSLAAAGVLPDLDATQYLADQALQKQRQLANAETPDQPSDSITDSAATPEPPEHQPAPRSQLINRLQQSRREPHNNQSTDQPQVSESSLNSLLDLQQQLSDSPESFDGDHALRDLIQQQLPELSSQSADTIELVEELFASLTAGEHIAPELQAQLRKLQLPVLRLLLSNPELIDQEQHPLRKTINHLALLSDRNSLNAEHNRTAVTQAVQTILGNPEQQAGLQSVDAALERLVQREQRLTVRNLDRLRDSCEGQQRLQQANQAIESILASVLPSTVPQPLLDLLEYGWKALMRLTWLREGADSQAWAMCIKAVSQLGDSVREPPLTQEPLAQQDLLKLLRIGLSKMPDELGRHARLLSDIELLLNEPDAFPQALYQAPIEESELRAARLHALAENDSEQRPWLQRARKLKPGQWFEVTRGPFQHQPAQIIWQSADCTRFLLANRQGTRSLSLDLDEAAQMLRDGSLSSRPEFSQQPVEQGLDALVQKVYARLAMDASQDPLTNLLTRREFIQRLDKVVNACAGGEHEHTLVFINLLQFKLINNTCGYAAGDRLLRELSERIRSALPADALAGRIGADQFALLLPGGPDEGGQALAQTLKQSLEAERFHHGEDRFVINTAVTLLGFRDANHSAMELLRNLETSASLAKQGGRTKVQQVRPGDEQLEALDEVMHWITRINRALDEDQLQLICQRIQPLTGSNGLPHFEILLRVLDEQGQAMPPAAFIEVAETYHRMNAVDRWVIEHVLAWMQTHASLLPRFGGFSINLSGHSLNDESFLEFLFSALSRYPVPRDKLIFEITETTAVANLEEAADFISELRGIGCRFSLDDFGAGQSSYTYLKRLPVDYLKIDGAFIRDITRNPVDYALARSITEMGHHLNKLVIAEYVANNATLQAVTTIGVDYAQGYQFGLPVKLDDLADELRRPSATH</sequence>
<dbReference type="SMART" id="SM00267">
    <property type="entry name" value="GGDEF"/>
    <property type="match status" value="1"/>
</dbReference>
<keyword evidence="5" id="KW-1185">Reference proteome</keyword>
<dbReference type="AlphaFoldDB" id="A0A1H2GYI3"/>
<dbReference type="InterPro" id="IPR012434">
    <property type="entry name" value="DUF1631"/>
</dbReference>
<dbReference type="InterPro" id="IPR001633">
    <property type="entry name" value="EAL_dom"/>
</dbReference>
<dbReference type="Gene3D" id="3.30.70.270">
    <property type="match status" value="1"/>
</dbReference>
<dbReference type="PANTHER" id="PTHR33121:SF23">
    <property type="entry name" value="CYCLIC DI-GMP PHOSPHODIESTERASE PDEB"/>
    <property type="match status" value="1"/>
</dbReference>
<accession>A0A1H2GYI3</accession>
<dbReference type="Gene3D" id="2.40.10.220">
    <property type="entry name" value="predicted glycosyltransferase like domains"/>
    <property type="match status" value="1"/>
</dbReference>
<dbReference type="PROSITE" id="PS50887">
    <property type="entry name" value="GGDEF"/>
    <property type="match status" value="1"/>
</dbReference>
<evidence type="ECO:0000256" key="1">
    <source>
        <dbReference type="SAM" id="MobiDB-lite"/>
    </source>
</evidence>
<evidence type="ECO:0000313" key="4">
    <source>
        <dbReference type="EMBL" id="SDU24579.1"/>
    </source>
</evidence>
<dbReference type="Pfam" id="PF07793">
    <property type="entry name" value="DUF1631"/>
    <property type="match status" value="1"/>
</dbReference>
<dbReference type="PANTHER" id="PTHR33121">
    <property type="entry name" value="CYCLIC DI-GMP PHOSPHODIESTERASE PDEF"/>
    <property type="match status" value="1"/>
</dbReference>
<dbReference type="InterPro" id="IPR000160">
    <property type="entry name" value="GGDEF_dom"/>
</dbReference>
<dbReference type="InterPro" id="IPR043128">
    <property type="entry name" value="Rev_trsase/Diguanyl_cyclase"/>
</dbReference>
<dbReference type="PROSITE" id="PS50883">
    <property type="entry name" value="EAL"/>
    <property type="match status" value="1"/>
</dbReference>
<evidence type="ECO:0000259" key="3">
    <source>
        <dbReference type="PROSITE" id="PS50887"/>
    </source>
</evidence>
<reference evidence="5" key="1">
    <citation type="submission" date="2016-10" db="EMBL/GenBank/DDBJ databases">
        <authorList>
            <person name="Varghese N."/>
            <person name="Submissions S."/>
        </authorList>
    </citation>
    <scope>NUCLEOTIDE SEQUENCE [LARGE SCALE GENOMIC DNA]</scope>
    <source>
        <strain evidence="5">CECT 8338</strain>
    </source>
</reference>